<reference evidence="2 3" key="1">
    <citation type="journal article" date="2018" name="PLoS Genet.">
        <title>Population sequencing reveals clonal diversity and ancestral inbreeding in the grapevine cultivar Chardonnay.</title>
        <authorList>
            <person name="Roach M.J."/>
            <person name="Johnson D.L."/>
            <person name="Bohlmann J."/>
            <person name="van Vuuren H.J."/>
            <person name="Jones S.J."/>
            <person name="Pretorius I.S."/>
            <person name="Schmidt S.A."/>
            <person name="Borneman A.R."/>
        </authorList>
    </citation>
    <scope>NUCLEOTIDE SEQUENCE [LARGE SCALE GENOMIC DNA]</scope>
    <source>
        <strain evidence="3">cv. Chardonnay</strain>
        <tissue evidence="2">Leaf</tissue>
    </source>
</reference>
<dbReference type="InterPro" id="IPR043502">
    <property type="entry name" value="DNA/RNA_pol_sf"/>
</dbReference>
<dbReference type="Pfam" id="PF17919">
    <property type="entry name" value="RT_RNaseH_2"/>
    <property type="match status" value="1"/>
</dbReference>
<dbReference type="Gene3D" id="1.10.340.70">
    <property type="match status" value="1"/>
</dbReference>
<protein>
    <recommendedName>
        <fullName evidence="1">Reverse transcriptase/retrotransposon-derived protein RNase H-like domain-containing protein</fullName>
    </recommendedName>
</protein>
<proteinExistence type="predicted"/>
<comment type="caution">
    <text evidence="2">The sequence shown here is derived from an EMBL/GenBank/DDBJ whole genome shotgun (WGS) entry which is preliminary data.</text>
</comment>
<sequence length="221" mass="25358">MLKETSTFDWTDQCRQTFEIIKRYLIEPSILSNPKSGEQLYMYLTVSECVASVVLFQHIQDKEQRFVDYVRKAMTRDLPEDEKQPHKLHVQATHFTLISDQLYKLSFGGPYLRCLIEPKANYVMAELHEGIYNNHPGGQTLAHPAYTQGYYCPTMKQDAKSYVRSGEKETFAPSNRLFQKVGATPFALAYGMEAISPTEIGMPTARKTVQDQMGNDEELIR</sequence>
<gene>
    <name evidence="2" type="ORF">CK203_088914</name>
</gene>
<organism evidence="2 3">
    <name type="scientific">Vitis vinifera</name>
    <name type="common">Grape</name>
    <dbReference type="NCBI Taxonomy" id="29760"/>
    <lineage>
        <taxon>Eukaryota</taxon>
        <taxon>Viridiplantae</taxon>
        <taxon>Streptophyta</taxon>
        <taxon>Embryophyta</taxon>
        <taxon>Tracheophyta</taxon>
        <taxon>Spermatophyta</taxon>
        <taxon>Magnoliopsida</taxon>
        <taxon>eudicotyledons</taxon>
        <taxon>Gunneridae</taxon>
        <taxon>Pentapetalae</taxon>
        <taxon>rosids</taxon>
        <taxon>Vitales</taxon>
        <taxon>Vitaceae</taxon>
        <taxon>Viteae</taxon>
        <taxon>Vitis</taxon>
    </lineage>
</organism>
<dbReference type="SUPFAM" id="SSF56672">
    <property type="entry name" value="DNA/RNA polymerases"/>
    <property type="match status" value="1"/>
</dbReference>
<dbReference type="PANTHER" id="PTHR48475:SF2">
    <property type="entry name" value="RIBONUCLEASE H"/>
    <property type="match status" value="1"/>
</dbReference>
<evidence type="ECO:0000313" key="3">
    <source>
        <dbReference type="Proteomes" id="UP000288805"/>
    </source>
</evidence>
<dbReference type="EMBL" id="QGNW01001866">
    <property type="protein sequence ID" value="RVW29000.1"/>
    <property type="molecule type" value="Genomic_DNA"/>
</dbReference>
<dbReference type="PANTHER" id="PTHR48475">
    <property type="entry name" value="RIBONUCLEASE H"/>
    <property type="match status" value="1"/>
</dbReference>
<dbReference type="AlphaFoldDB" id="A0A438D0K1"/>
<feature type="domain" description="Reverse transcriptase/retrotransposon-derived protein RNase H-like" evidence="1">
    <location>
        <begin position="10"/>
        <end position="76"/>
    </location>
</feature>
<dbReference type="Proteomes" id="UP000288805">
    <property type="component" value="Unassembled WGS sequence"/>
</dbReference>
<accession>A0A438D0K1</accession>
<dbReference type="InterPro" id="IPR041577">
    <property type="entry name" value="RT_RNaseH_2"/>
</dbReference>
<evidence type="ECO:0000313" key="2">
    <source>
        <dbReference type="EMBL" id="RVW29000.1"/>
    </source>
</evidence>
<evidence type="ECO:0000259" key="1">
    <source>
        <dbReference type="Pfam" id="PF17919"/>
    </source>
</evidence>
<name>A0A438D0K1_VITVI</name>